<sequence length="166" mass="18206">MEPVSKYAAKTAFPVPIVRMIVTDDRERVLILRRDGTGHAHGEWCLPGGKVDYGVTVEQAVRDELREETGLDCLAAEFLFYQDSPPSESGEMHCINLYFVCRTAGEMKINHESSASAWIARDQPDAPALVFGNDAALGRYWASVDAERGPAPCAHPDAGDRPSGWT</sequence>
<dbReference type="RefSeq" id="WP_007195328.1">
    <property type="nucleotide sequence ID" value="NZ_AFWV01000020.1"/>
</dbReference>
<protein>
    <submittedName>
        <fullName evidence="4">NUDIX hydrolase</fullName>
    </submittedName>
</protein>
<dbReference type="STRING" id="768671.ThimaDRAFT_4456"/>
<dbReference type="OrthoDB" id="542521at2"/>
<evidence type="ECO:0000313" key="5">
    <source>
        <dbReference type="Proteomes" id="UP000005459"/>
    </source>
</evidence>
<evidence type="ECO:0000256" key="1">
    <source>
        <dbReference type="ARBA" id="ARBA00001946"/>
    </source>
</evidence>
<dbReference type="PANTHER" id="PTHR43046">
    <property type="entry name" value="GDP-MANNOSE MANNOSYL HYDROLASE"/>
    <property type="match status" value="1"/>
</dbReference>
<proteinExistence type="predicted"/>
<feature type="domain" description="Nudix hydrolase" evidence="3">
    <location>
        <begin position="8"/>
        <end position="143"/>
    </location>
</feature>
<name>F9UHQ3_9GAMM</name>
<evidence type="ECO:0000313" key="4">
    <source>
        <dbReference type="EMBL" id="EGV16229.1"/>
    </source>
</evidence>
<dbReference type="Proteomes" id="UP000005459">
    <property type="component" value="Unassembled WGS sequence"/>
</dbReference>
<dbReference type="AlphaFoldDB" id="F9UHQ3"/>
<comment type="cofactor">
    <cofactor evidence="1">
        <name>Mg(2+)</name>
        <dbReference type="ChEBI" id="CHEBI:18420"/>
    </cofactor>
</comment>
<dbReference type="Gene3D" id="3.90.79.10">
    <property type="entry name" value="Nucleoside Triphosphate Pyrophosphohydrolase"/>
    <property type="match status" value="1"/>
</dbReference>
<dbReference type="SUPFAM" id="SSF55811">
    <property type="entry name" value="Nudix"/>
    <property type="match status" value="1"/>
</dbReference>
<dbReference type="PRINTS" id="PR00502">
    <property type="entry name" value="NUDIXFAMILY"/>
</dbReference>
<keyword evidence="5" id="KW-1185">Reference proteome</keyword>
<evidence type="ECO:0000256" key="2">
    <source>
        <dbReference type="ARBA" id="ARBA00022801"/>
    </source>
</evidence>
<dbReference type="PROSITE" id="PS51462">
    <property type="entry name" value="NUDIX"/>
    <property type="match status" value="1"/>
</dbReference>
<accession>F9UHQ3</accession>
<gene>
    <name evidence="4" type="ORF">ThimaDRAFT_4456</name>
</gene>
<evidence type="ECO:0000259" key="3">
    <source>
        <dbReference type="PROSITE" id="PS51462"/>
    </source>
</evidence>
<keyword evidence="2 4" id="KW-0378">Hydrolase</keyword>
<dbReference type="PANTHER" id="PTHR43046:SF14">
    <property type="entry name" value="MUTT_NUDIX FAMILY PROTEIN"/>
    <property type="match status" value="1"/>
</dbReference>
<dbReference type="CDD" id="cd02883">
    <property type="entry name" value="NUDIX_Hydrolase"/>
    <property type="match status" value="1"/>
</dbReference>
<dbReference type="InterPro" id="IPR020476">
    <property type="entry name" value="Nudix_hydrolase"/>
</dbReference>
<dbReference type="InterPro" id="IPR015797">
    <property type="entry name" value="NUDIX_hydrolase-like_dom_sf"/>
</dbReference>
<organism evidence="4 5">
    <name type="scientific">Thiocapsa marina 5811</name>
    <dbReference type="NCBI Taxonomy" id="768671"/>
    <lineage>
        <taxon>Bacteria</taxon>
        <taxon>Pseudomonadati</taxon>
        <taxon>Pseudomonadota</taxon>
        <taxon>Gammaproteobacteria</taxon>
        <taxon>Chromatiales</taxon>
        <taxon>Chromatiaceae</taxon>
        <taxon>Thiocapsa</taxon>
    </lineage>
</organism>
<dbReference type="EMBL" id="AFWV01000020">
    <property type="protein sequence ID" value="EGV16229.1"/>
    <property type="molecule type" value="Genomic_DNA"/>
</dbReference>
<dbReference type="InterPro" id="IPR000086">
    <property type="entry name" value="NUDIX_hydrolase_dom"/>
</dbReference>
<dbReference type="Pfam" id="PF00293">
    <property type="entry name" value="NUDIX"/>
    <property type="match status" value="1"/>
</dbReference>
<dbReference type="GO" id="GO:0016787">
    <property type="term" value="F:hydrolase activity"/>
    <property type="evidence" value="ECO:0007669"/>
    <property type="project" value="UniProtKB-KW"/>
</dbReference>
<reference evidence="4 5" key="1">
    <citation type="submission" date="2011-06" db="EMBL/GenBank/DDBJ databases">
        <title>The draft genome of Thiocapsa marina 5811.</title>
        <authorList>
            <consortium name="US DOE Joint Genome Institute (JGI-PGF)"/>
            <person name="Lucas S."/>
            <person name="Han J."/>
            <person name="Cheng J.-F."/>
            <person name="Goodwin L."/>
            <person name="Pitluck S."/>
            <person name="Peters L."/>
            <person name="Land M.L."/>
            <person name="Hauser L."/>
            <person name="Vogl K."/>
            <person name="Liu Z."/>
            <person name="Imhoff J."/>
            <person name="Thiel V."/>
            <person name="Frigaard N.-U."/>
            <person name="Bryant D."/>
            <person name="Woyke T.J."/>
        </authorList>
    </citation>
    <scope>NUCLEOTIDE SEQUENCE [LARGE SCALE GENOMIC DNA]</scope>
    <source>
        <strain evidence="4 5">5811</strain>
    </source>
</reference>
<dbReference type="eggNOG" id="COG1051">
    <property type="taxonomic scope" value="Bacteria"/>
</dbReference>